<feature type="compositionally biased region" description="Low complexity" evidence="2">
    <location>
        <begin position="188"/>
        <end position="207"/>
    </location>
</feature>
<evidence type="ECO:0000313" key="6">
    <source>
        <dbReference type="Proteomes" id="UP000824120"/>
    </source>
</evidence>
<dbReference type="GO" id="GO:0009567">
    <property type="term" value="P:double fertilization forming a zygote and endosperm"/>
    <property type="evidence" value="ECO:0007669"/>
    <property type="project" value="TreeGrafter"/>
</dbReference>
<feature type="domain" description="Prolamin-like" evidence="4">
    <location>
        <begin position="96"/>
        <end position="154"/>
    </location>
</feature>
<dbReference type="PANTHER" id="PTHR31181:SF64">
    <property type="entry name" value="ECA1 GAMETOGENESIS FAMILY PROTEIN-RELATED"/>
    <property type="match status" value="1"/>
</dbReference>
<dbReference type="GO" id="GO:0080155">
    <property type="term" value="P:regulation of double fertilization forming a zygote and endosperm"/>
    <property type="evidence" value="ECO:0007669"/>
    <property type="project" value="TreeGrafter"/>
</dbReference>
<evidence type="ECO:0000259" key="4">
    <source>
        <dbReference type="Pfam" id="PF05617"/>
    </source>
</evidence>
<proteinExistence type="predicted"/>
<accession>A0A9J5YTP0</accession>
<evidence type="ECO:0000256" key="2">
    <source>
        <dbReference type="SAM" id="MobiDB-lite"/>
    </source>
</evidence>
<feature type="domain" description="Prolamin-like" evidence="4">
    <location>
        <begin position="223"/>
        <end position="281"/>
    </location>
</feature>
<sequence>MSSSSWRSGRLLCVFFLLGCIGIATSTETEPKTELFGTSSIGLWPRSWWRHHPKIPSPPTPSPSPIDNVASLTHMVPSPADDVISPPHTAPTTSCIKVDGCALDLITSVFKRRISLSTQCCQGLLTISDDCFYREYMHSKRVPFFLGKVRNYCSHAVDNAAPSPSPVDNAASPTHAAPSPSPVDNSASSTHSTPSPSPVDDVVSPSHMAPSWGPAPAPTTSCIKVDGCAFNLITSVFKRKISLSTQCCQVLSTISDGCFYKEFTHSKRVPFFLRKVRNYCSHHQA</sequence>
<reference evidence="5 6" key="1">
    <citation type="submission" date="2020-09" db="EMBL/GenBank/DDBJ databases">
        <title>De no assembly of potato wild relative species, Solanum commersonii.</title>
        <authorList>
            <person name="Cho K."/>
        </authorList>
    </citation>
    <scope>NUCLEOTIDE SEQUENCE [LARGE SCALE GENOMIC DNA]</scope>
    <source>
        <strain evidence="5">LZ3.2</strain>
        <tissue evidence="5">Leaf</tissue>
    </source>
</reference>
<keyword evidence="6" id="KW-1185">Reference proteome</keyword>
<dbReference type="GO" id="GO:0005576">
    <property type="term" value="C:extracellular region"/>
    <property type="evidence" value="ECO:0007669"/>
    <property type="project" value="TreeGrafter"/>
</dbReference>
<protein>
    <recommendedName>
        <fullName evidence="4">Prolamin-like domain-containing protein</fullName>
    </recommendedName>
</protein>
<gene>
    <name evidence="5" type="ORF">H5410_025623</name>
</gene>
<dbReference type="InterPro" id="IPR008502">
    <property type="entry name" value="Prolamin-like"/>
</dbReference>
<dbReference type="PANTHER" id="PTHR31181">
    <property type="entry name" value="EGG CELL-SECRETED PROTEIN 1.4"/>
    <property type="match status" value="1"/>
</dbReference>
<name>A0A9J5YTP0_SOLCO</name>
<dbReference type="GO" id="GO:0031982">
    <property type="term" value="C:vesicle"/>
    <property type="evidence" value="ECO:0007669"/>
    <property type="project" value="TreeGrafter"/>
</dbReference>
<feature type="region of interest" description="Disordered" evidence="2">
    <location>
        <begin position="163"/>
        <end position="212"/>
    </location>
</feature>
<feature type="chain" id="PRO_5039917608" description="Prolamin-like domain-containing protein" evidence="3">
    <location>
        <begin position="27"/>
        <end position="285"/>
    </location>
</feature>
<dbReference type="EMBL" id="JACXVP010000005">
    <property type="protein sequence ID" value="KAG5604131.1"/>
    <property type="molecule type" value="Genomic_DNA"/>
</dbReference>
<evidence type="ECO:0000256" key="3">
    <source>
        <dbReference type="SAM" id="SignalP"/>
    </source>
</evidence>
<keyword evidence="1 3" id="KW-0732">Signal</keyword>
<dbReference type="Pfam" id="PF05617">
    <property type="entry name" value="Prolamin_like"/>
    <property type="match status" value="2"/>
</dbReference>
<comment type="caution">
    <text evidence="5">The sequence shown here is derived from an EMBL/GenBank/DDBJ whole genome shotgun (WGS) entry which is preliminary data.</text>
</comment>
<dbReference type="GO" id="GO:2000008">
    <property type="term" value="P:regulation of protein localization to cell surface"/>
    <property type="evidence" value="ECO:0007669"/>
    <property type="project" value="TreeGrafter"/>
</dbReference>
<dbReference type="Proteomes" id="UP000824120">
    <property type="component" value="Chromosome 5"/>
</dbReference>
<evidence type="ECO:0000256" key="1">
    <source>
        <dbReference type="ARBA" id="ARBA00022729"/>
    </source>
</evidence>
<evidence type="ECO:0000313" key="5">
    <source>
        <dbReference type="EMBL" id="KAG5604131.1"/>
    </source>
</evidence>
<organism evidence="5 6">
    <name type="scientific">Solanum commersonii</name>
    <name type="common">Commerson's wild potato</name>
    <name type="synonym">Commerson's nightshade</name>
    <dbReference type="NCBI Taxonomy" id="4109"/>
    <lineage>
        <taxon>Eukaryota</taxon>
        <taxon>Viridiplantae</taxon>
        <taxon>Streptophyta</taxon>
        <taxon>Embryophyta</taxon>
        <taxon>Tracheophyta</taxon>
        <taxon>Spermatophyta</taxon>
        <taxon>Magnoliopsida</taxon>
        <taxon>eudicotyledons</taxon>
        <taxon>Gunneridae</taxon>
        <taxon>Pentapetalae</taxon>
        <taxon>asterids</taxon>
        <taxon>lamiids</taxon>
        <taxon>Solanales</taxon>
        <taxon>Solanaceae</taxon>
        <taxon>Solanoideae</taxon>
        <taxon>Solaneae</taxon>
        <taxon>Solanum</taxon>
    </lineage>
</organism>
<dbReference type="OrthoDB" id="1303282at2759"/>
<feature type="signal peptide" evidence="3">
    <location>
        <begin position="1"/>
        <end position="26"/>
    </location>
</feature>
<dbReference type="AlphaFoldDB" id="A0A9J5YTP0"/>